<evidence type="ECO:0000313" key="1">
    <source>
        <dbReference type="EMBL" id="QCT01696.1"/>
    </source>
</evidence>
<dbReference type="AlphaFoldDB" id="A0A4P8XGT6"/>
<dbReference type="KEGG" id="palo:E6C60_0978"/>
<proteinExistence type="predicted"/>
<gene>
    <name evidence="1" type="ORF">E6C60_0978</name>
</gene>
<accession>A0A4P8XGT6</accession>
<dbReference type="Proteomes" id="UP000300879">
    <property type="component" value="Chromosome"/>
</dbReference>
<sequence length="40" mass="4576">MCPSLYVFHNLVFKFGMGYGCIGFTRLMKSNNQICGQIEK</sequence>
<keyword evidence="2" id="KW-1185">Reference proteome</keyword>
<evidence type="ECO:0000313" key="2">
    <source>
        <dbReference type="Proteomes" id="UP000300879"/>
    </source>
</evidence>
<protein>
    <submittedName>
        <fullName evidence="1">Uncharacterized protein</fullName>
    </submittedName>
</protein>
<reference evidence="1 2" key="1">
    <citation type="submission" date="2019-05" db="EMBL/GenBank/DDBJ databases">
        <authorList>
            <person name="Chen C."/>
        </authorList>
    </citation>
    <scope>NUCLEOTIDE SEQUENCE [LARGE SCALE GENOMIC DNA]</scope>
    <source>
        <strain evidence="1 2">HB172198</strain>
    </source>
</reference>
<name>A0A4P8XGT6_9BACL</name>
<dbReference type="EMBL" id="CP040396">
    <property type="protein sequence ID" value="QCT01696.1"/>
    <property type="molecule type" value="Genomic_DNA"/>
</dbReference>
<organism evidence="1 2">
    <name type="scientific">Paenibacillus algicola</name>
    <dbReference type="NCBI Taxonomy" id="2565926"/>
    <lineage>
        <taxon>Bacteria</taxon>
        <taxon>Bacillati</taxon>
        <taxon>Bacillota</taxon>
        <taxon>Bacilli</taxon>
        <taxon>Bacillales</taxon>
        <taxon>Paenibacillaceae</taxon>
        <taxon>Paenibacillus</taxon>
    </lineage>
</organism>